<keyword evidence="2" id="KW-0472">Membrane</keyword>
<dbReference type="Proteomes" id="UP001180845">
    <property type="component" value="Unassembled WGS sequence"/>
</dbReference>
<feature type="compositionally biased region" description="Acidic residues" evidence="1">
    <location>
        <begin position="93"/>
        <end position="102"/>
    </location>
</feature>
<accession>A0AAE4CKW6</accession>
<dbReference type="AlphaFoldDB" id="A0AAE4CKW6"/>
<keyword evidence="4" id="KW-1185">Reference proteome</keyword>
<dbReference type="RefSeq" id="WP_310271187.1">
    <property type="nucleotide sequence ID" value="NZ_JAVDXW010000001.1"/>
</dbReference>
<dbReference type="EMBL" id="JAVDXW010000001">
    <property type="protein sequence ID" value="MDR7301179.1"/>
    <property type="molecule type" value="Genomic_DNA"/>
</dbReference>
<keyword evidence="3" id="KW-0238">DNA-binding</keyword>
<protein>
    <submittedName>
        <fullName evidence="3">DNA-binding transcriptional regulator of glucitol operon</fullName>
    </submittedName>
</protein>
<organism evidence="3 4">
    <name type="scientific">Haloactinomyces albus</name>
    <dbReference type="NCBI Taxonomy" id="1352928"/>
    <lineage>
        <taxon>Bacteria</taxon>
        <taxon>Bacillati</taxon>
        <taxon>Actinomycetota</taxon>
        <taxon>Actinomycetes</taxon>
        <taxon>Actinopolysporales</taxon>
        <taxon>Actinopolysporaceae</taxon>
        <taxon>Haloactinomyces</taxon>
    </lineage>
</organism>
<evidence type="ECO:0000256" key="1">
    <source>
        <dbReference type="SAM" id="MobiDB-lite"/>
    </source>
</evidence>
<dbReference type="GO" id="GO:0003677">
    <property type="term" value="F:DNA binding"/>
    <property type="evidence" value="ECO:0007669"/>
    <property type="project" value="UniProtKB-KW"/>
</dbReference>
<evidence type="ECO:0000313" key="4">
    <source>
        <dbReference type="Proteomes" id="UP001180845"/>
    </source>
</evidence>
<proteinExistence type="predicted"/>
<sequence>MKRRLLTPGWVLLHLVFLAAFAASLWLGWWQWESAQEAGGSFRNLGYALQWPLFGAFALFLWYQVARMDLQRAAEEQPDIPVSEDGTTALPDPEADSADPSEEPSRSRKRSPVPPPAPPVDADEDPELAAYNRYLRELNEAERQRC</sequence>
<feature type="region of interest" description="Disordered" evidence="1">
    <location>
        <begin position="74"/>
        <end position="129"/>
    </location>
</feature>
<reference evidence="3" key="1">
    <citation type="submission" date="2023-07" db="EMBL/GenBank/DDBJ databases">
        <title>Sequencing the genomes of 1000 actinobacteria strains.</title>
        <authorList>
            <person name="Klenk H.-P."/>
        </authorList>
    </citation>
    <scope>NUCLEOTIDE SEQUENCE</scope>
    <source>
        <strain evidence="3">DSM 45977</strain>
    </source>
</reference>
<feature type="transmembrane region" description="Helical" evidence="2">
    <location>
        <begin position="46"/>
        <end position="63"/>
    </location>
</feature>
<comment type="caution">
    <text evidence="3">The sequence shown here is derived from an EMBL/GenBank/DDBJ whole genome shotgun (WGS) entry which is preliminary data.</text>
</comment>
<name>A0AAE4CKW6_9ACTN</name>
<gene>
    <name evidence="3" type="ORF">JOF55_001360</name>
</gene>
<evidence type="ECO:0000256" key="2">
    <source>
        <dbReference type="SAM" id="Phobius"/>
    </source>
</evidence>
<keyword evidence="2" id="KW-1133">Transmembrane helix</keyword>
<keyword evidence="2" id="KW-0812">Transmembrane</keyword>
<evidence type="ECO:0000313" key="3">
    <source>
        <dbReference type="EMBL" id="MDR7301179.1"/>
    </source>
</evidence>